<organism evidence="2">
    <name type="scientific">Musca domestica</name>
    <name type="common">House fly</name>
    <dbReference type="NCBI Taxonomy" id="7370"/>
    <lineage>
        <taxon>Eukaryota</taxon>
        <taxon>Metazoa</taxon>
        <taxon>Ecdysozoa</taxon>
        <taxon>Arthropoda</taxon>
        <taxon>Hexapoda</taxon>
        <taxon>Insecta</taxon>
        <taxon>Pterygota</taxon>
        <taxon>Neoptera</taxon>
        <taxon>Endopterygota</taxon>
        <taxon>Diptera</taxon>
        <taxon>Brachycera</taxon>
        <taxon>Muscomorpha</taxon>
        <taxon>Muscoidea</taxon>
        <taxon>Muscidae</taxon>
        <taxon>Musca</taxon>
    </lineage>
</organism>
<dbReference type="VEuPathDB" id="VectorBase:MDOMA2_003078"/>
<proteinExistence type="predicted"/>
<dbReference type="Proteomes" id="UP001652621">
    <property type="component" value="Unplaced"/>
</dbReference>
<reference evidence="2" key="1">
    <citation type="submission" date="2020-05" db="UniProtKB">
        <authorList>
            <consortium name="EnsemblMetazoa"/>
        </authorList>
    </citation>
    <scope>IDENTIFICATION</scope>
    <source>
        <strain evidence="2">Aabys</strain>
    </source>
</reference>
<dbReference type="eggNOG" id="ENOG502T7ZV">
    <property type="taxonomic scope" value="Eukaryota"/>
</dbReference>
<evidence type="ECO:0000256" key="1">
    <source>
        <dbReference type="SAM" id="SignalP"/>
    </source>
</evidence>
<dbReference type="VEuPathDB" id="VectorBase:MDOA012678"/>
<accession>A0A1I8N8K4</accession>
<feature type="chain" id="PRO_5044561376" evidence="1">
    <location>
        <begin position="26"/>
        <end position="105"/>
    </location>
</feature>
<evidence type="ECO:0000313" key="4">
    <source>
        <dbReference type="RefSeq" id="XP_058978431.1"/>
    </source>
</evidence>
<evidence type="ECO:0000313" key="2">
    <source>
        <dbReference type="EnsemblMetazoa" id="MDOA012678-PA"/>
    </source>
</evidence>
<gene>
    <name evidence="2" type="primary">101900118</name>
    <name evidence="4" type="synonym">LOC101900118</name>
</gene>
<dbReference type="EnsemblMetazoa" id="MDOA012678-RA">
    <property type="protein sequence ID" value="MDOA012678-PA"/>
    <property type="gene ID" value="MDOA012678"/>
</dbReference>
<keyword evidence="3" id="KW-1185">Reference proteome</keyword>
<protein>
    <submittedName>
        <fullName evidence="4">Uncharacterized protein LOC101900118</fullName>
    </submittedName>
</protein>
<dbReference type="RefSeq" id="XP_058978431.1">
    <property type="nucleotide sequence ID" value="XM_059122448.1"/>
</dbReference>
<evidence type="ECO:0000313" key="3">
    <source>
        <dbReference type="Proteomes" id="UP001652621"/>
    </source>
</evidence>
<sequence>MKLVYAFTLCIAAIVFVHQLPGTSAVTEPVCAYRNSQDDTVFLKYLPYAKRGEEYVDFGTDGKCLKKATCSDTFKTVVDECKQFPVTCANKKRYDGVFPACCVKC</sequence>
<reference evidence="4" key="2">
    <citation type="submission" date="2025-05" db="UniProtKB">
        <authorList>
            <consortium name="RefSeq"/>
        </authorList>
    </citation>
    <scope>IDENTIFICATION</scope>
    <source>
        <strain evidence="4">Aabys</strain>
        <tissue evidence="4">Whole body</tissue>
    </source>
</reference>
<dbReference type="AlphaFoldDB" id="A0A1I8N8K4"/>
<feature type="signal peptide" evidence="1">
    <location>
        <begin position="1"/>
        <end position="25"/>
    </location>
</feature>
<keyword evidence="1" id="KW-0732">Signal</keyword>
<name>A0A1I8N8K4_MUSDO</name>
<dbReference type="OrthoDB" id="7937185at2759"/>